<dbReference type="Gene3D" id="3.30.70.3220">
    <property type="match status" value="1"/>
</dbReference>
<dbReference type="InterPro" id="IPR022813">
    <property type="entry name" value="SecD/SecF_arch_bac"/>
</dbReference>
<sequence length="523" mass="56095">MEKLKSNWRLTLLAVILLISLFVVFSPTMAPQTNVGGENATTGDRLTNLQYGLDLAGGTRIRAPLIGMTAEAVDIGDESTTNVAAAVAAELPDSDTTDVTVRRGTINGPTVEVVNPDISESQFADALDATGYSYETIRDGLTQETRDEAINVIEGKVNQAGLSGASVQQITDGTGFFILVEVPGQDRSDVIDLIEQRGNVRIDIYHDNNGDGEYTTERAVLTQNDFASISNARQPDDRSPNPRVPVSIRQENGIAETFQSTVVETGVAQQGGSTCRYEENPQNTDPCLQLVVDGEVINSFGMNGDLANSMRTGDWARSPSFVLTTTSFEEAQEIAINLRAGDIPAEYAIDQGTTSFISPTQGENFRTDSLIIGILAILTVSGVVFARYREPQVALPMILTAFSEVLILLGFAAYLQYPLDLSVIASFIAVLGTGVDDLVIIADGVMAEGDVSSRRVFSSRFKKAFWVIGVAAATTIIAMSPLAVLSLGDLEGFAIFTILGVLVGVFVTRPAYGDILRNLLTER</sequence>
<dbReference type="Proteomes" id="UP000276588">
    <property type="component" value="Unassembled WGS sequence"/>
</dbReference>
<feature type="transmembrane region" description="Helical" evidence="9">
    <location>
        <begin position="421"/>
        <end position="443"/>
    </location>
</feature>
<dbReference type="SUPFAM" id="SSF82866">
    <property type="entry name" value="Multidrug efflux transporter AcrB transmembrane domain"/>
    <property type="match status" value="1"/>
</dbReference>
<dbReference type="AlphaFoldDB" id="A0A3A6Q5R1"/>
<evidence type="ECO:0000256" key="9">
    <source>
        <dbReference type="HAMAP-Rule" id="MF_01463"/>
    </source>
</evidence>
<feature type="transmembrane region" description="Helical" evidence="9">
    <location>
        <begin position="493"/>
        <end position="512"/>
    </location>
</feature>
<evidence type="ECO:0000256" key="8">
    <source>
        <dbReference type="ARBA" id="ARBA00023136"/>
    </source>
</evidence>
<keyword evidence="5 9" id="KW-0653">Protein transport</keyword>
<dbReference type="GO" id="GO:0005886">
    <property type="term" value="C:plasma membrane"/>
    <property type="evidence" value="ECO:0007669"/>
    <property type="project" value="UniProtKB-SubCell"/>
</dbReference>
<evidence type="ECO:0000313" key="11">
    <source>
        <dbReference type="EMBL" id="RJX42505.1"/>
    </source>
</evidence>
<feature type="transmembrane region" description="Helical" evidence="9">
    <location>
        <begin position="393"/>
        <end position="415"/>
    </location>
</feature>
<gene>
    <name evidence="9" type="primary">secD</name>
    <name evidence="11" type="ORF">DM826_12105</name>
</gene>
<dbReference type="InterPro" id="IPR024912">
    <property type="entry name" value="SecD_arc"/>
</dbReference>
<dbReference type="PANTHER" id="PTHR30081:SF1">
    <property type="entry name" value="PROTEIN TRANSLOCASE SUBUNIT SECD"/>
    <property type="match status" value="1"/>
</dbReference>
<evidence type="ECO:0000256" key="4">
    <source>
        <dbReference type="ARBA" id="ARBA00022692"/>
    </source>
</evidence>
<keyword evidence="7 9" id="KW-0811">Translocation</keyword>
<protein>
    <recommendedName>
        <fullName evidence="9">Protein-export membrane protein SecD</fullName>
    </recommendedName>
</protein>
<accession>A0A3A6Q5R1</accession>
<evidence type="ECO:0000256" key="2">
    <source>
        <dbReference type="ARBA" id="ARBA00022448"/>
    </source>
</evidence>
<dbReference type="PANTHER" id="PTHR30081">
    <property type="entry name" value="PROTEIN-EXPORT MEMBRANE PROTEIN SEC"/>
    <property type="match status" value="1"/>
</dbReference>
<dbReference type="EMBL" id="QKNY01000018">
    <property type="protein sequence ID" value="RJX42505.1"/>
    <property type="molecule type" value="Genomic_DNA"/>
</dbReference>
<dbReference type="InterPro" id="IPR048634">
    <property type="entry name" value="SecD_SecF_C"/>
</dbReference>
<evidence type="ECO:0000259" key="10">
    <source>
        <dbReference type="Pfam" id="PF02355"/>
    </source>
</evidence>
<comment type="subcellular location">
    <subcellularLocation>
        <location evidence="1 9">Cell membrane</location>
        <topology evidence="1 9">Multi-pass membrane protein</topology>
    </subcellularLocation>
</comment>
<comment type="function">
    <text evidence="9">Involved in protein export.</text>
</comment>
<evidence type="ECO:0000256" key="3">
    <source>
        <dbReference type="ARBA" id="ARBA00022475"/>
    </source>
</evidence>
<comment type="subunit">
    <text evidence="9">Part of the protein translocation apparatus. Forms a complex with SecF.</text>
</comment>
<evidence type="ECO:0000256" key="1">
    <source>
        <dbReference type="ARBA" id="ARBA00004651"/>
    </source>
</evidence>
<keyword evidence="3 9" id="KW-1003">Cell membrane</keyword>
<dbReference type="Pfam" id="PF02355">
    <property type="entry name" value="SecD_SecF_C"/>
    <property type="match status" value="1"/>
</dbReference>
<dbReference type="HAMAP" id="MF_01463_A">
    <property type="entry name" value="SecD_A"/>
    <property type="match status" value="1"/>
</dbReference>
<keyword evidence="6 9" id="KW-1133">Transmembrane helix</keyword>
<dbReference type="OrthoDB" id="146638at2157"/>
<reference evidence="11 12" key="1">
    <citation type="submission" date="2018-06" db="EMBL/GenBank/DDBJ databases">
        <title>Halonotius sp. F13-13 a new haloarchaeeon isolated from a solar saltern from Isla Cristina, Huelva, Spain.</title>
        <authorList>
            <person name="Duran-Viseras A."/>
            <person name="Sanchez-Porro C."/>
            <person name="Ventosa A."/>
        </authorList>
    </citation>
    <scope>NUCLEOTIDE SEQUENCE [LARGE SCALE GENOMIC DNA]</scope>
    <source>
        <strain evidence="11 12">F13-13</strain>
    </source>
</reference>
<dbReference type="Gene3D" id="1.20.1640.10">
    <property type="entry name" value="Multidrug efflux transporter AcrB transmembrane domain"/>
    <property type="match status" value="1"/>
</dbReference>
<dbReference type="GO" id="GO:0065002">
    <property type="term" value="P:intracellular protein transmembrane transport"/>
    <property type="evidence" value="ECO:0007669"/>
    <property type="project" value="UniProtKB-UniRule"/>
</dbReference>
<comment type="caution">
    <text evidence="11">The sequence shown here is derived from an EMBL/GenBank/DDBJ whole genome shotgun (WGS) entry which is preliminary data.</text>
</comment>
<evidence type="ECO:0000256" key="5">
    <source>
        <dbReference type="ARBA" id="ARBA00022927"/>
    </source>
</evidence>
<evidence type="ECO:0000256" key="7">
    <source>
        <dbReference type="ARBA" id="ARBA00023010"/>
    </source>
</evidence>
<comment type="similarity">
    <text evidence="9">Belongs to the SecD/SecF family. SecD subfamily.</text>
</comment>
<organism evidence="11 12">
    <name type="scientific">Halonotius aquaticus</name>
    <dbReference type="NCBI Taxonomy" id="2216978"/>
    <lineage>
        <taxon>Archaea</taxon>
        <taxon>Methanobacteriati</taxon>
        <taxon>Methanobacteriota</taxon>
        <taxon>Stenosarchaea group</taxon>
        <taxon>Halobacteria</taxon>
        <taxon>Halobacteriales</taxon>
        <taxon>Haloferacaceae</taxon>
        <taxon>Halonotius</taxon>
    </lineage>
</organism>
<keyword evidence="2 9" id="KW-0813">Transport</keyword>
<proteinExistence type="inferred from homology"/>
<dbReference type="GO" id="GO:0006605">
    <property type="term" value="P:protein targeting"/>
    <property type="evidence" value="ECO:0007669"/>
    <property type="project" value="UniProtKB-UniRule"/>
</dbReference>
<keyword evidence="12" id="KW-1185">Reference proteome</keyword>
<evidence type="ECO:0000313" key="12">
    <source>
        <dbReference type="Proteomes" id="UP000276588"/>
    </source>
</evidence>
<feature type="transmembrane region" description="Helical" evidence="9">
    <location>
        <begin position="369"/>
        <end position="386"/>
    </location>
</feature>
<keyword evidence="8 9" id="KW-0472">Membrane</keyword>
<name>A0A3A6Q5R1_9EURY</name>
<comment type="caution">
    <text evidence="9">Lacks conserved residue(s) required for the propagation of feature annotation.</text>
</comment>
<evidence type="ECO:0000256" key="6">
    <source>
        <dbReference type="ARBA" id="ARBA00022989"/>
    </source>
</evidence>
<feature type="domain" description="Protein export membrane protein SecD/SecF C-terminal" evidence="10">
    <location>
        <begin position="351"/>
        <end position="507"/>
    </location>
</feature>
<dbReference type="NCBIfam" id="NF006215">
    <property type="entry name" value="PRK08343.1-1"/>
    <property type="match status" value="1"/>
</dbReference>
<dbReference type="RefSeq" id="WP_120103817.1">
    <property type="nucleotide sequence ID" value="NZ_QKNY01000018.1"/>
</dbReference>
<keyword evidence="4 9" id="KW-0812">Transmembrane</keyword>
<feature type="transmembrane region" description="Helical" evidence="9">
    <location>
        <begin position="464"/>
        <end position="487"/>
    </location>
</feature>